<comment type="caution">
    <text evidence="11">The sequence shown here is derived from an EMBL/GenBank/DDBJ whole genome shotgun (WGS) entry which is preliminary data.</text>
</comment>
<keyword evidence="1 6" id="KW-0963">Cytoplasm</keyword>
<dbReference type="GO" id="GO:0005737">
    <property type="term" value="C:cytoplasm"/>
    <property type="evidence" value="ECO:0007669"/>
    <property type="project" value="UniProtKB-SubCell"/>
</dbReference>
<dbReference type="Proteomes" id="UP000295832">
    <property type="component" value="Unassembled WGS sequence"/>
</dbReference>
<dbReference type="InterPro" id="IPR006073">
    <property type="entry name" value="GTP-bd"/>
</dbReference>
<dbReference type="Pfam" id="PF13167">
    <property type="entry name" value="GTP-bdg_N"/>
    <property type="match status" value="1"/>
</dbReference>
<dbReference type="Gene3D" id="3.40.50.300">
    <property type="entry name" value="P-loop containing nucleotide triphosphate hydrolases"/>
    <property type="match status" value="1"/>
</dbReference>
<dbReference type="PRINTS" id="PR00326">
    <property type="entry name" value="GTP1OBG"/>
</dbReference>
<dbReference type="SUPFAM" id="SSF52540">
    <property type="entry name" value="P-loop containing nucleoside triphosphate hydrolases"/>
    <property type="match status" value="1"/>
</dbReference>
<protein>
    <recommendedName>
        <fullName evidence="6">GTPase HflX</fullName>
    </recommendedName>
    <alternativeName>
        <fullName evidence="6">GTP-binding protein HflX</fullName>
    </alternativeName>
</protein>
<dbReference type="Pfam" id="PF16360">
    <property type="entry name" value="GTP-bdg_M"/>
    <property type="match status" value="1"/>
</dbReference>
<evidence type="ECO:0000256" key="7">
    <source>
        <dbReference type="PIRSR" id="PIRSR006809-1"/>
    </source>
</evidence>
<comment type="subunit">
    <text evidence="6">Monomer. Associates with the 50S ribosomal subunit.</text>
</comment>
<dbReference type="AlphaFoldDB" id="A0A4R8H6H0"/>
<keyword evidence="3 6" id="KW-0547">Nucleotide-binding</keyword>
<dbReference type="Pfam" id="PF01926">
    <property type="entry name" value="MMR_HSR1"/>
    <property type="match status" value="1"/>
</dbReference>
<dbReference type="GO" id="GO:0046872">
    <property type="term" value="F:metal ion binding"/>
    <property type="evidence" value="ECO:0007669"/>
    <property type="project" value="UniProtKB-KW"/>
</dbReference>
<evidence type="ECO:0000259" key="10">
    <source>
        <dbReference type="PROSITE" id="PS51705"/>
    </source>
</evidence>
<dbReference type="EMBL" id="SOEG01000003">
    <property type="protein sequence ID" value="TDX53176.1"/>
    <property type="molecule type" value="Genomic_DNA"/>
</dbReference>
<dbReference type="FunFam" id="3.40.50.11060:FF:000001">
    <property type="entry name" value="GTPase HflX"/>
    <property type="match status" value="1"/>
</dbReference>
<keyword evidence="2 8" id="KW-0479">Metal-binding</keyword>
<accession>A0A4R8H6H0</accession>
<reference evidence="11 12" key="1">
    <citation type="submission" date="2019-03" db="EMBL/GenBank/DDBJ databases">
        <title>Subsurface microbial communities from deep shales in Ohio and West Virginia, USA.</title>
        <authorList>
            <person name="Wrighton K."/>
        </authorList>
    </citation>
    <scope>NUCLEOTIDE SEQUENCE [LARGE SCALE GENOMIC DNA]</scope>
    <source>
        <strain evidence="11 12">MSL 6dP</strain>
    </source>
</reference>
<gene>
    <name evidence="6" type="primary">hflX</name>
    <name evidence="11" type="ORF">C7959_10328</name>
</gene>
<dbReference type="FunFam" id="3.40.50.300:FF:001198">
    <property type="entry name" value="GTPase HflX"/>
    <property type="match status" value="1"/>
</dbReference>
<proteinExistence type="inferred from homology"/>
<dbReference type="CDD" id="cd01878">
    <property type="entry name" value="HflX"/>
    <property type="match status" value="1"/>
</dbReference>
<comment type="cofactor">
    <cofactor evidence="8">
        <name>Mg(2+)</name>
        <dbReference type="ChEBI" id="CHEBI:18420"/>
    </cofactor>
</comment>
<organism evidence="11 12">
    <name type="scientific">Orenia marismortui</name>
    <dbReference type="NCBI Taxonomy" id="46469"/>
    <lineage>
        <taxon>Bacteria</taxon>
        <taxon>Bacillati</taxon>
        <taxon>Bacillota</taxon>
        <taxon>Clostridia</taxon>
        <taxon>Halanaerobiales</taxon>
        <taxon>Halobacteroidaceae</taxon>
        <taxon>Orenia</taxon>
    </lineage>
</organism>
<dbReference type="HAMAP" id="MF_00900">
    <property type="entry name" value="GTPase_HflX"/>
    <property type="match status" value="1"/>
</dbReference>
<keyword evidence="4 8" id="KW-0460">Magnesium</keyword>
<keyword evidence="9" id="KW-0175">Coiled coil</keyword>
<dbReference type="RefSeq" id="WP_134114774.1">
    <property type="nucleotide sequence ID" value="NZ_SOEG01000003.1"/>
</dbReference>
<dbReference type="PANTHER" id="PTHR10229">
    <property type="entry name" value="GTP-BINDING PROTEIN HFLX"/>
    <property type="match status" value="1"/>
</dbReference>
<dbReference type="Gene3D" id="6.10.250.2860">
    <property type="match status" value="1"/>
</dbReference>
<feature type="domain" description="Hflx-type G" evidence="10">
    <location>
        <begin position="197"/>
        <end position="365"/>
    </location>
</feature>
<dbReference type="InterPro" id="IPR042108">
    <property type="entry name" value="GTPase_HflX_N_sf"/>
</dbReference>
<keyword evidence="5 6" id="KW-0342">GTP-binding</keyword>
<name>A0A4R8H6H0_9FIRM</name>
<feature type="binding site" evidence="7">
    <location>
        <begin position="203"/>
        <end position="210"/>
    </location>
    <ligand>
        <name>GTP</name>
        <dbReference type="ChEBI" id="CHEBI:37565"/>
    </ligand>
</feature>
<evidence type="ECO:0000256" key="3">
    <source>
        <dbReference type="ARBA" id="ARBA00022741"/>
    </source>
</evidence>
<evidence type="ECO:0000256" key="4">
    <source>
        <dbReference type="ARBA" id="ARBA00022842"/>
    </source>
</evidence>
<evidence type="ECO:0000256" key="8">
    <source>
        <dbReference type="PIRSR" id="PIRSR006809-2"/>
    </source>
</evidence>
<evidence type="ECO:0000313" key="11">
    <source>
        <dbReference type="EMBL" id="TDX53176.1"/>
    </source>
</evidence>
<dbReference type="PIRSF" id="PIRSF006809">
    <property type="entry name" value="GTP-binding_hflX_prd"/>
    <property type="match status" value="1"/>
</dbReference>
<evidence type="ECO:0000256" key="6">
    <source>
        <dbReference type="HAMAP-Rule" id="MF_00900"/>
    </source>
</evidence>
<comment type="subcellular location">
    <subcellularLocation>
        <location evidence="6">Cytoplasm</location>
    </subcellularLocation>
    <text evidence="6">May associate with membranes.</text>
</comment>
<dbReference type="GO" id="GO:0003924">
    <property type="term" value="F:GTPase activity"/>
    <property type="evidence" value="ECO:0007669"/>
    <property type="project" value="UniProtKB-UniRule"/>
</dbReference>
<dbReference type="InterPro" id="IPR025121">
    <property type="entry name" value="GTPase_HflX_N"/>
</dbReference>
<dbReference type="InterPro" id="IPR032305">
    <property type="entry name" value="GTP-bd_M"/>
</dbReference>
<evidence type="ECO:0000256" key="9">
    <source>
        <dbReference type="SAM" id="Coils"/>
    </source>
</evidence>
<feature type="binding site" evidence="8">
    <location>
        <position position="210"/>
    </location>
    <ligand>
        <name>Mg(2+)</name>
        <dbReference type="ChEBI" id="CHEBI:18420"/>
    </ligand>
</feature>
<feature type="binding site" evidence="7">
    <location>
        <begin position="343"/>
        <end position="345"/>
    </location>
    <ligand>
        <name>GTP</name>
        <dbReference type="ChEBI" id="CHEBI:37565"/>
    </ligand>
</feature>
<keyword evidence="12" id="KW-1185">Reference proteome</keyword>
<feature type="binding site" evidence="8">
    <location>
        <position position="237"/>
    </location>
    <ligand>
        <name>Mg(2+)</name>
        <dbReference type="ChEBI" id="CHEBI:18420"/>
    </ligand>
</feature>
<feature type="binding site" evidence="7">
    <location>
        <begin position="257"/>
        <end position="260"/>
    </location>
    <ligand>
        <name>GTP</name>
        <dbReference type="ChEBI" id="CHEBI:37565"/>
    </ligand>
</feature>
<evidence type="ECO:0000313" key="12">
    <source>
        <dbReference type="Proteomes" id="UP000295832"/>
    </source>
</evidence>
<dbReference type="GO" id="GO:0005525">
    <property type="term" value="F:GTP binding"/>
    <property type="evidence" value="ECO:0007669"/>
    <property type="project" value="UniProtKB-UniRule"/>
</dbReference>
<dbReference type="InterPro" id="IPR030394">
    <property type="entry name" value="G_HFLX_dom"/>
</dbReference>
<feature type="binding site" evidence="7">
    <location>
        <begin position="323"/>
        <end position="326"/>
    </location>
    <ligand>
        <name>GTP</name>
        <dbReference type="ChEBI" id="CHEBI:37565"/>
    </ligand>
</feature>
<dbReference type="Gene3D" id="3.40.50.11060">
    <property type="entry name" value="GTPase HflX, N-terminal domain"/>
    <property type="match status" value="1"/>
</dbReference>
<evidence type="ECO:0000256" key="2">
    <source>
        <dbReference type="ARBA" id="ARBA00022723"/>
    </source>
</evidence>
<dbReference type="STRING" id="926561.GCA_000379025_01700"/>
<comment type="function">
    <text evidence="6">GTPase that associates with the 50S ribosomal subunit and may have a role during protein synthesis or ribosome biogenesis.</text>
</comment>
<dbReference type="InterPro" id="IPR016496">
    <property type="entry name" value="GTPase_HflX"/>
</dbReference>
<dbReference type="PROSITE" id="PS51705">
    <property type="entry name" value="G_HFLX"/>
    <property type="match status" value="1"/>
</dbReference>
<evidence type="ECO:0000256" key="1">
    <source>
        <dbReference type="ARBA" id="ARBA00022490"/>
    </source>
</evidence>
<feature type="coiled-coil region" evidence="9">
    <location>
        <begin position="156"/>
        <end position="190"/>
    </location>
</feature>
<sequence>MAKKNKAIVIGVKLKGQEDDFDYLMEELKGLATACNIEVVGELSQNLAHINNSQYLGSGKIRELGELVGYTAAQVVIANDELSPSQIRVLEDRLGVRVIDRTMLILDIFARRAKTREAKLQVEVARLQYMLPRLVGQRQYDRQGGGAGLVNRGAGETNLELSRRRIEDKIAALQKELESLVSQREIQRRRRKKSGIPIVSLVGYTNAGKSTLMNTMLETFNQSLEKEVFEKDMLFATLETSVRKINLFDNRSFLLTDTVGFINRLPHHLVKAFRSTLEEVAEADLIIHVVDYSDDEYQKLLDVTNKTLKEIGVKNIPIIYVFNKGDLTDTVIPHLVEDRVYLSAKERTGIDELLQLVSKYLFKDYIQCEMLIPYDQGEVVSYFFENANVSATSYEAEGTKLILECKESDYERYRDYVVDDRVKNRVGM</sequence>
<evidence type="ECO:0000256" key="5">
    <source>
        <dbReference type="ARBA" id="ARBA00023134"/>
    </source>
</evidence>
<dbReference type="NCBIfam" id="TIGR03156">
    <property type="entry name" value="GTP_HflX"/>
    <property type="match status" value="1"/>
</dbReference>
<dbReference type="InterPro" id="IPR027417">
    <property type="entry name" value="P-loop_NTPase"/>
</dbReference>
<dbReference type="PANTHER" id="PTHR10229:SF4">
    <property type="entry name" value="GTPASE HFLX"/>
    <property type="match status" value="1"/>
</dbReference>
<dbReference type="GO" id="GO:0043022">
    <property type="term" value="F:ribosome binding"/>
    <property type="evidence" value="ECO:0007669"/>
    <property type="project" value="TreeGrafter"/>
</dbReference>
<comment type="similarity">
    <text evidence="6">Belongs to the TRAFAC class OBG-HflX-like GTPase superfamily. HflX GTPase family.</text>
</comment>